<proteinExistence type="predicted"/>
<dbReference type="PROSITE" id="PS51702">
    <property type="entry name" value="HTH_MU"/>
    <property type="match status" value="1"/>
</dbReference>
<keyword evidence="2" id="KW-0238">DNA-binding</keyword>
<dbReference type="InterPro" id="IPR009061">
    <property type="entry name" value="DNA-bd_dom_put_sf"/>
</dbReference>
<dbReference type="Proteomes" id="UP000534332">
    <property type="component" value="Unassembled WGS sequence"/>
</dbReference>
<evidence type="ECO:0000313" key="4">
    <source>
        <dbReference type="EMBL" id="MBL6234567.1"/>
    </source>
</evidence>
<dbReference type="GO" id="GO:0003677">
    <property type="term" value="F:DNA binding"/>
    <property type="evidence" value="ECO:0007669"/>
    <property type="project" value="UniProtKB-KW"/>
</dbReference>
<feature type="domain" description="HTH Mu-type" evidence="1">
    <location>
        <begin position="8"/>
        <end position="77"/>
    </location>
</feature>
<dbReference type="AlphaFoldDB" id="A0A0F3U695"/>
<dbReference type="Proteomes" id="UP000615017">
    <property type="component" value="Unassembled WGS sequence"/>
</dbReference>
<evidence type="ECO:0000313" key="8">
    <source>
        <dbReference type="Proteomes" id="UP000615017"/>
    </source>
</evidence>
<dbReference type="Proteomes" id="UP000655659">
    <property type="component" value="Unassembled WGS sequence"/>
</dbReference>
<evidence type="ECO:0000259" key="1">
    <source>
        <dbReference type="PROSITE" id="PS51702"/>
    </source>
</evidence>
<organism evidence="2 7">
    <name type="scientific">Escherichia coli</name>
    <dbReference type="NCBI Taxonomy" id="562"/>
    <lineage>
        <taxon>Bacteria</taxon>
        <taxon>Pseudomonadati</taxon>
        <taxon>Pseudomonadota</taxon>
        <taxon>Gammaproteobacteria</taxon>
        <taxon>Enterobacterales</taxon>
        <taxon>Enterobacteriaceae</taxon>
        <taxon>Escherichia</taxon>
    </lineage>
</organism>
<evidence type="ECO:0000313" key="3">
    <source>
        <dbReference type="EMBL" id="MBL6203149.1"/>
    </source>
</evidence>
<evidence type="ECO:0000313" key="7">
    <source>
        <dbReference type="Proteomes" id="UP000534332"/>
    </source>
</evidence>
<dbReference type="EMBL" id="JABUPU010000016">
    <property type="protein sequence ID" value="NYP86104.1"/>
    <property type="molecule type" value="Genomic_DNA"/>
</dbReference>
<dbReference type="EMBL" id="AASSGK010000020">
    <property type="protein sequence ID" value="EFG2162044.1"/>
    <property type="molecule type" value="Genomic_DNA"/>
</dbReference>
<name>A0A0F3U695_ECOLX</name>
<evidence type="ECO:0000313" key="5">
    <source>
        <dbReference type="EMBL" id="NYP86104.1"/>
    </source>
</evidence>
<evidence type="ECO:0000313" key="2">
    <source>
        <dbReference type="EMBL" id="EFG2162044.1"/>
    </source>
</evidence>
<dbReference type="SUPFAM" id="SSF46955">
    <property type="entry name" value="Putative DNA-binding domain"/>
    <property type="match status" value="1"/>
</dbReference>
<protein>
    <submittedName>
        <fullName evidence="2">DNA-binding protein</fullName>
    </submittedName>
</protein>
<dbReference type="InterPro" id="IPR003314">
    <property type="entry name" value="Mu-type_HTH"/>
</dbReference>
<dbReference type="Gene3D" id="1.10.10.10">
    <property type="entry name" value="Winged helix-like DNA-binding domain superfamily/Winged helix DNA-binding domain"/>
    <property type="match status" value="1"/>
</dbReference>
<sequence>MEFDMILDQEWILASDLLGVGGLPSSLAGLHKRAKNEGWEKRSVTTPGIRGRAFAYRLSDLPAHVVSIITGSAEIKHQPPQKNGGNSELLELIDTLSQEEQELVIYTLRRKGVEKLLEFCNQENQELIALTGIRRLAALSLNNLSDQKVREIFEGDETKDHHFNLTHKEAKA</sequence>
<accession>A0A0F3U695</accession>
<dbReference type="EMBL" id="JAETYZ010000011">
    <property type="protein sequence ID" value="MBL6234567.1"/>
    <property type="molecule type" value="Genomic_DNA"/>
</dbReference>
<reference evidence="3 8" key="3">
    <citation type="submission" date="2021-01" db="EMBL/GenBank/DDBJ databases">
        <title>Genomes of Escherichia coli STEC strains from raw meat-based diets for companion animals.</title>
        <authorList>
            <person name="Stevens M.J.A."/>
            <person name="Stephan R."/>
        </authorList>
    </citation>
    <scope>NUCLEOTIDE SEQUENCE [LARGE SCALE GENOMIC DNA]</scope>
    <source>
        <strain evidence="3">ATC7-7</strain>
        <strain evidence="4 8">LSC1-58</strain>
    </source>
</reference>
<reference evidence="2 7" key="2">
    <citation type="submission" date="2020-02" db="EMBL/GenBank/DDBJ databases">
        <authorList>
            <person name="Ashton P.M."/>
            <person name="Dallman T."/>
            <person name="Nair S."/>
            <person name="De Pinna E."/>
            <person name="Peters T."/>
            <person name="Grant K."/>
        </authorList>
    </citation>
    <scope>NUCLEOTIDE SEQUENCE [LARGE SCALE GENOMIC DNA]</scope>
    <source>
        <strain evidence="2 7">188143</strain>
    </source>
</reference>
<reference evidence="5 6" key="1">
    <citation type="journal article" date="2020" name="J. Appl. Microbiol.">
        <title>Genetic characterization of Shigatoxigenic and enteropathogenic Escherichia coli O80:H2 from diarrheic and septicemic calves and relatedness to human Shigatoxigenic E. coli O80:H2.</title>
        <authorList>
            <person name="Habets A."/>
            <person name="Crombe F."/>
            <person name="Nakamura K."/>
            <person name="Guerin V."/>
            <person name="De Rauw K."/>
            <person name="Pierard D."/>
            <person name="Saulmont M."/>
            <person name="Hayashi T."/>
            <person name="Mainil J.G."/>
            <person name="Thiry D."/>
        </authorList>
    </citation>
    <scope>NUCLEOTIDE SEQUENCE [LARGE SCALE GENOMIC DNA]</scope>
    <source>
        <strain evidence="5 6">EH3307</strain>
    </source>
</reference>
<dbReference type="Proteomes" id="UP000517067">
    <property type="component" value="Unassembled WGS sequence"/>
</dbReference>
<gene>
    <name evidence="2" type="ORF">BRV02_003134</name>
    <name evidence="5" type="ORF">G4A47_12950</name>
    <name evidence="4" type="ORF">JNA65_11625</name>
    <name evidence="3" type="ORF">JNA68_07995</name>
</gene>
<dbReference type="EMBL" id="JAETYU010000008">
    <property type="protein sequence ID" value="MBL6203149.1"/>
    <property type="molecule type" value="Genomic_DNA"/>
</dbReference>
<comment type="caution">
    <text evidence="2">The sequence shown here is derived from an EMBL/GenBank/DDBJ whole genome shotgun (WGS) entry which is preliminary data.</text>
</comment>
<dbReference type="InterPro" id="IPR036388">
    <property type="entry name" value="WH-like_DNA-bd_sf"/>
</dbReference>
<evidence type="ECO:0000313" key="6">
    <source>
        <dbReference type="Proteomes" id="UP000517067"/>
    </source>
</evidence>
<dbReference type="Pfam" id="PF02316">
    <property type="entry name" value="HTH_Tnp_Mu_1"/>
    <property type="match status" value="1"/>
</dbReference>